<sequence length="135" mass="15343">MLEITNLRIFSKIRHEFPGRYQGCLLVGVVQEKAEIIFGTPWGSEEEAERSLNARYAALVAGSRRWDNRRIEGMMELDNLLSLCGERNTLLDDLAAREDDLLDDVLNEMSSDLLGTLIDRSIRRLMNIAGADEFL</sequence>
<comment type="caution">
    <text evidence="1">The sequence shown here is derived from an EMBL/GenBank/DDBJ whole genome shotgun (WGS) entry which is preliminary data.</text>
</comment>
<gene>
    <name evidence="1" type="ORF">Aco03nite_103620</name>
</gene>
<evidence type="ECO:0000313" key="1">
    <source>
        <dbReference type="EMBL" id="GID61958.1"/>
    </source>
</evidence>
<dbReference type="Proteomes" id="UP000612282">
    <property type="component" value="Unassembled WGS sequence"/>
</dbReference>
<name>A0ABQ3XTX4_9ACTN</name>
<proteinExistence type="predicted"/>
<accession>A0ABQ3XTX4</accession>
<evidence type="ECO:0000313" key="2">
    <source>
        <dbReference type="Proteomes" id="UP000612282"/>
    </source>
</evidence>
<organism evidence="1 2">
    <name type="scientific">Actinoplanes couchii</name>
    <dbReference type="NCBI Taxonomy" id="403638"/>
    <lineage>
        <taxon>Bacteria</taxon>
        <taxon>Bacillati</taxon>
        <taxon>Actinomycetota</taxon>
        <taxon>Actinomycetes</taxon>
        <taxon>Micromonosporales</taxon>
        <taxon>Micromonosporaceae</taxon>
        <taxon>Actinoplanes</taxon>
    </lineage>
</organism>
<reference evidence="1 2" key="1">
    <citation type="submission" date="2021-01" db="EMBL/GenBank/DDBJ databases">
        <title>Whole genome shotgun sequence of Actinoplanes couchii NBRC 106145.</title>
        <authorList>
            <person name="Komaki H."/>
            <person name="Tamura T."/>
        </authorList>
    </citation>
    <scope>NUCLEOTIDE SEQUENCE [LARGE SCALE GENOMIC DNA]</scope>
    <source>
        <strain evidence="1 2">NBRC 106145</strain>
    </source>
</reference>
<keyword evidence="2" id="KW-1185">Reference proteome</keyword>
<protein>
    <submittedName>
        <fullName evidence="1">Uncharacterized protein</fullName>
    </submittedName>
</protein>
<dbReference type="RefSeq" id="WP_203810441.1">
    <property type="nucleotide sequence ID" value="NZ_BAAAQE010000079.1"/>
</dbReference>
<dbReference type="EMBL" id="BOMG01000150">
    <property type="protein sequence ID" value="GID61958.1"/>
    <property type="molecule type" value="Genomic_DNA"/>
</dbReference>